<dbReference type="RefSeq" id="WP_278315791.1">
    <property type="nucleotide sequence ID" value="NZ_CP121464.1"/>
</dbReference>
<evidence type="ECO:0000313" key="1">
    <source>
        <dbReference type="EMBL" id="WFR77089.1"/>
    </source>
</evidence>
<sequence>MMIPIASLEELEEFLGEKLDQFASGPPIAHPGLRLSQVCKQVVLDIRNGNATAVRVACRVITEDLGMPFGKLIKSAFARALRRSADLLSEVQRRGLTAKTVALLELEFCPRETEDYCKLIKKFDPTELLARLDNVRATDAKSRMLLQSLIADGARRTAAS</sequence>
<proteinExistence type="predicted"/>
<protein>
    <submittedName>
        <fullName evidence="1">Uncharacterized protein</fullName>
    </submittedName>
</protein>
<dbReference type="Proteomes" id="UP001219584">
    <property type="component" value="Chromosome"/>
</dbReference>
<name>A0ABY8HWW4_9BURK</name>
<gene>
    <name evidence="1" type="ORF">P9875_15300</name>
</gene>
<reference evidence="1 2" key="1">
    <citation type="submission" date="2023-04" db="EMBL/GenBank/DDBJ databases">
        <title>Nanopore sequencing of Janthinobacterium from water.</title>
        <authorList>
            <person name="Ciuchcinski K."/>
            <person name="Rokowska A."/>
            <person name="Dziewit L."/>
        </authorList>
    </citation>
    <scope>NUCLEOTIDE SEQUENCE [LARGE SCALE GENOMIC DNA]</scope>
    <source>
        <strain evidence="1 2">DEMB2</strain>
    </source>
</reference>
<keyword evidence="2" id="KW-1185">Reference proteome</keyword>
<organism evidence="1 2">
    <name type="scientific">Janthinobacterium rivuli</name>
    <dbReference type="NCBI Taxonomy" id="2751478"/>
    <lineage>
        <taxon>Bacteria</taxon>
        <taxon>Pseudomonadati</taxon>
        <taxon>Pseudomonadota</taxon>
        <taxon>Betaproteobacteria</taxon>
        <taxon>Burkholderiales</taxon>
        <taxon>Oxalobacteraceae</taxon>
        <taxon>Janthinobacterium</taxon>
    </lineage>
</organism>
<dbReference type="EMBL" id="CP121464">
    <property type="protein sequence ID" value="WFR77089.1"/>
    <property type="molecule type" value="Genomic_DNA"/>
</dbReference>
<accession>A0ABY8HWW4</accession>
<evidence type="ECO:0000313" key="2">
    <source>
        <dbReference type="Proteomes" id="UP001219584"/>
    </source>
</evidence>